<reference evidence="8 9" key="1">
    <citation type="submission" date="2014-04" db="EMBL/GenBank/DDBJ databases">
        <title>Aquimarina sp. 22II-S11-z7 Genome Sequencing.</title>
        <authorList>
            <person name="Lai Q."/>
        </authorList>
    </citation>
    <scope>NUCLEOTIDE SEQUENCE [LARGE SCALE GENOMIC DNA]</scope>
    <source>
        <strain evidence="8 9">22II-S11-z7</strain>
    </source>
</reference>
<feature type="transmembrane region" description="Helical" evidence="6">
    <location>
        <begin position="170"/>
        <end position="192"/>
    </location>
</feature>
<dbReference type="eggNOG" id="COG0697">
    <property type="taxonomic scope" value="Bacteria"/>
</dbReference>
<keyword evidence="4 6" id="KW-1133">Transmembrane helix</keyword>
<dbReference type="GO" id="GO:0005886">
    <property type="term" value="C:plasma membrane"/>
    <property type="evidence" value="ECO:0007669"/>
    <property type="project" value="UniProtKB-SubCell"/>
</dbReference>
<feature type="transmembrane region" description="Helical" evidence="6">
    <location>
        <begin position="204"/>
        <end position="225"/>
    </location>
</feature>
<dbReference type="EMBL" id="AQRA01000002">
    <property type="protein sequence ID" value="EZH74987.1"/>
    <property type="molecule type" value="Genomic_DNA"/>
</dbReference>
<keyword evidence="2" id="KW-1003">Cell membrane</keyword>
<feature type="transmembrane region" description="Helical" evidence="6">
    <location>
        <begin position="232"/>
        <end position="253"/>
    </location>
</feature>
<dbReference type="STRING" id="1317122.ATO12_09655"/>
<protein>
    <recommendedName>
        <fullName evidence="7">EamA domain-containing protein</fullName>
    </recommendedName>
</protein>
<evidence type="ECO:0000256" key="1">
    <source>
        <dbReference type="ARBA" id="ARBA00004651"/>
    </source>
</evidence>
<sequence length="284" mass="31718">MLFWAANFHVVKIALEFYSPVSVAALRFFFGVVSLFLLVYLRFGNSLFKIRFSAKEWWYMFLTSFFGIFLTIYFFNLGLKTTSAVNGSLIIATSPAITAVFTFLLQRKKVKLIQWIAIAISFFGVAIILVRGDFGKLAELQFEIGDVYILGMAIVFSLSQVIVSKYLPHVDAVVMTAITSLMAFVLFAIFSLPEFIAIEVPTDVSFWSSILFMGILGTGIAYTAFYFCVVKLGATTSTLFMNLIPFFTVLLAFPFGETLYAEQLIGGGVVIIGLLLFGFTKKKR</sequence>
<proteinExistence type="predicted"/>
<comment type="caution">
    <text evidence="8">The sequence shown here is derived from an EMBL/GenBank/DDBJ whole genome shotgun (WGS) entry which is preliminary data.</text>
</comment>
<gene>
    <name evidence="8" type="ORF">ATO12_09655</name>
</gene>
<evidence type="ECO:0000256" key="5">
    <source>
        <dbReference type="ARBA" id="ARBA00023136"/>
    </source>
</evidence>
<dbReference type="PANTHER" id="PTHR32322">
    <property type="entry name" value="INNER MEMBRANE TRANSPORTER"/>
    <property type="match status" value="1"/>
</dbReference>
<feature type="transmembrane region" description="Helical" evidence="6">
    <location>
        <begin position="112"/>
        <end position="132"/>
    </location>
</feature>
<feature type="transmembrane region" description="Helical" evidence="6">
    <location>
        <begin position="144"/>
        <end position="163"/>
    </location>
</feature>
<dbReference type="AlphaFoldDB" id="A0A023BY21"/>
<dbReference type="Proteomes" id="UP000023541">
    <property type="component" value="Unassembled WGS sequence"/>
</dbReference>
<keyword evidence="3 6" id="KW-0812">Transmembrane</keyword>
<feature type="transmembrane region" description="Helical" evidence="6">
    <location>
        <begin position="87"/>
        <end position="105"/>
    </location>
</feature>
<dbReference type="PANTHER" id="PTHR32322:SF18">
    <property type="entry name" value="S-ADENOSYLMETHIONINE_S-ADENOSYLHOMOCYSTEINE TRANSPORTER"/>
    <property type="match status" value="1"/>
</dbReference>
<comment type="subcellular location">
    <subcellularLocation>
        <location evidence="1">Cell membrane</location>
        <topology evidence="1">Multi-pass membrane protein</topology>
    </subcellularLocation>
</comment>
<evidence type="ECO:0000313" key="9">
    <source>
        <dbReference type="Proteomes" id="UP000023541"/>
    </source>
</evidence>
<dbReference type="InterPro" id="IPR000620">
    <property type="entry name" value="EamA_dom"/>
</dbReference>
<name>A0A023BY21_9FLAO</name>
<evidence type="ECO:0000256" key="3">
    <source>
        <dbReference type="ARBA" id="ARBA00022692"/>
    </source>
</evidence>
<feature type="domain" description="EamA" evidence="7">
    <location>
        <begin position="1"/>
        <end position="129"/>
    </location>
</feature>
<feature type="domain" description="EamA" evidence="7">
    <location>
        <begin position="144"/>
        <end position="277"/>
    </location>
</feature>
<evidence type="ECO:0000256" key="6">
    <source>
        <dbReference type="SAM" id="Phobius"/>
    </source>
</evidence>
<dbReference type="InterPro" id="IPR037185">
    <property type="entry name" value="EmrE-like"/>
</dbReference>
<evidence type="ECO:0000313" key="8">
    <source>
        <dbReference type="EMBL" id="EZH74987.1"/>
    </source>
</evidence>
<keyword evidence="5 6" id="KW-0472">Membrane</keyword>
<accession>A0A023BY21</accession>
<evidence type="ECO:0000256" key="4">
    <source>
        <dbReference type="ARBA" id="ARBA00022989"/>
    </source>
</evidence>
<evidence type="ECO:0000259" key="7">
    <source>
        <dbReference type="Pfam" id="PF00892"/>
    </source>
</evidence>
<feature type="transmembrane region" description="Helical" evidence="6">
    <location>
        <begin position="57"/>
        <end position="75"/>
    </location>
</feature>
<feature type="transmembrane region" description="Helical" evidence="6">
    <location>
        <begin position="24"/>
        <end position="45"/>
    </location>
</feature>
<dbReference type="Pfam" id="PF00892">
    <property type="entry name" value="EamA"/>
    <property type="match status" value="2"/>
</dbReference>
<keyword evidence="9" id="KW-1185">Reference proteome</keyword>
<organism evidence="8 9">
    <name type="scientific">Aquimarina atlantica</name>
    <dbReference type="NCBI Taxonomy" id="1317122"/>
    <lineage>
        <taxon>Bacteria</taxon>
        <taxon>Pseudomonadati</taxon>
        <taxon>Bacteroidota</taxon>
        <taxon>Flavobacteriia</taxon>
        <taxon>Flavobacteriales</taxon>
        <taxon>Flavobacteriaceae</taxon>
        <taxon>Aquimarina</taxon>
    </lineage>
</organism>
<evidence type="ECO:0000256" key="2">
    <source>
        <dbReference type="ARBA" id="ARBA00022475"/>
    </source>
</evidence>
<dbReference type="InterPro" id="IPR050638">
    <property type="entry name" value="AA-Vitamin_Transporters"/>
</dbReference>
<feature type="transmembrane region" description="Helical" evidence="6">
    <location>
        <begin position="259"/>
        <end position="279"/>
    </location>
</feature>
<dbReference type="SUPFAM" id="SSF103481">
    <property type="entry name" value="Multidrug resistance efflux transporter EmrE"/>
    <property type="match status" value="2"/>
</dbReference>